<dbReference type="InParanoid" id="A0A2K2DJ90"/>
<evidence type="ECO:0000313" key="2">
    <source>
        <dbReference type="EMBL" id="PNT74338.1"/>
    </source>
</evidence>
<evidence type="ECO:0000313" key="4">
    <source>
        <dbReference type="Proteomes" id="UP000008810"/>
    </source>
</evidence>
<dbReference type="Proteomes" id="UP000008810">
    <property type="component" value="Chromosome 1"/>
</dbReference>
<dbReference type="EMBL" id="CM000880">
    <property type="protein sequence ID" value="PNT74338.1"/>
    <property type="molecule type" value="Genomic_DNA"/>
</dbReference>
<protein>
    <submittedName>
        <fullName evidence="2 3">Uncharacterized protein</fullName>
    </submittedName>
</protein>
<gene>
    <name evidence="2" type="ORF">BRADI_1g12852v3</name>
</gene>
<organism evidence="2">
    <name type="scientific">Brachypodium distachyon</name>
    <name type="common">Purple false brome</name>
    <name type="synonym">Trachynia distachya</name>
    <dbReference type="NCBI Taxonomy" id="15368"/>
    <lineage>
        <taxon>Eukaryota</taxon>
        <taxon>Viridiplantae</taxon>
        <taxon>Streptophyta</taxon>
        <taxon>Embryophyta</taxon>
        <taxon>Tracheophyta</taxon>
        <taxon>Spermatophyta</taxon>
        <taxon>Magnoliopsida</taxon>
        <taxon>Liliopsida</taxon>
        <taxon>Poales</taxon>
        <taxon>Poaceae</taxon>
        <taxon>BOP clade</taxon>
        <taxon>Pooideae</taxon>
        <taxon>Stipodae</taxon>
        <taxon>Brachypodieae</taxon>
        <taxon>Brachypodium</taxon>
    </lineage>
</organism>
<reference evidence="2 3" key="1">
    <citation type="journal article" date="2010" name="Nature">
        <title>Genome sequencing and analysis of the model grass Brachypodium distachyon.</title>
        <authorList>
            <consortium name="International Brachypodium Initiative"/>
        </authorList>
    </citation>
    <scope>NUCLEOTIDE SEQUENCE [LARGE SCALE GENOMIC DNA]</scope>
    <source>
        <strain evidence="2 3">Bd21</strain>
    </source>
</reference>
<feature type="transmembrane region" description="Helical" evidence="1">
    <location>
        <begin position="80"/>
        <end position="99"/>
    </location>
</feature>
<evidence type="ECO:0000313" key="3">
    <source>
        <dbReference type="EnsemblPlants" id="PNT74338"/>
    </source>
</evidence>
<reference evidence="2" key="2">
    <citation type="submission" date="2017-06" db="EMBL/GenBank/DDBJ databases">
        <title>WGS assembly of Brachypodium distachyon.</title>
        <authorList>
            <consortium name="The International Brachypodium Initiative"/>
            <person name="Lucas S."/>
            <person name="Harmon-Smith M."/>
            <person name="Lail K."/>
            <person name="Tice H."/>
            <person name="Grimwood J."/>
            <person name="Bruce D."/>
            <person name="Barry K."/>
            <person name="Shu S."/>
            <person name="Lindquist E."/>
            <person name="Wang M."/>
            <person name="Pitluck S."/>
            <person name="Vogel J.P."/>
            <person name="Garvin D.F."/>
            <person name="Mockler T.C."/>
            <person name="Schmutz J."/>
            <person name="Rokhsar D."/>
            <person name="Bevan M.W."/>
        </authorList>
    </citation>
    <scope>NUCLEOTIDE SEQUENCE</scope>
    <source>
        <strain evidence="2">Bd21</strain>
    </source>
</reference>
<dbReference type="AlphaFoldDB" id="A0A2K2DJ90"/>
<keyword evidence="1" id="KW-0812">Transmembrane</keyword>
<dbReference type="EnsemblPlants" id="PNT74338">
    <property type="protein sequence ID" value="PNT74338"/>
    <property type="gene ID" value="BRADI_1g12852v3"/>
</dbReference>
<accession>A0A2K2DJ90</accession>
<proteinExistence type="predicted"/>
<keyword evidence="4" id="KW-1185">Reference proteome</keyword>
<name>A0A2K2DJ90_BRADI</name>
<sequence length="102" mass="11603">MAHLWEDQAYSVLHVAGRVALLCCFYSIQVISNCIDPVVYRHSIWSGTEGLFRCCVFLNCYCSSSCRFLLYDQPCNAHNLGASTFFPGILLLLCSVFYMEQQ</sequence>
<keyword evidence="1" id="KW-1133">Transmembrane helix</keyword>
<keyword evidence="1" id="KW-0472">Membrane</keyword>
<evidence type="ECO:0000256" key="1">
    <source>
        <dbReference type="SAM" id="Phobius"/>
    </source>
</evidence>
<reference evidence="3" key="3">
    <citation type="submission" date="2018-08" db="UniProtKB">
        <authorList>
            <consortium name="EnsemblPlants"/>
        </authorList>
    </citation>
    <scope>IDENTIFICATION</scope>
    <source>
        <strain evidence="3">cv. Bd21</strain>
    </source>
</reference>
<dbReference type="Gramene" id="PNT74338">
    <property type="protein sequence ID" value="PNT74338"/>
    <property type="gene ID" value="BRADI_1g12852v3"/>
</dbReference>